<keyword evidence="2" id="KW-0489">Methyltransferase</keyword>
<feature type="domain" description="Methyltransferase" evidence="1">
    <location>
        <begin position="33"/>
        <end position="133"/>
    </location>
</feature>
<dbReference type="GO" id="GO:0032259">
    <property type="term" value="P:methylation"/>
    <property type="evidence" value="ECO:0007669"/>
    <property type="project" value="UniProtKB-KW"/>
</dbReference>
<dbReference type="AlphaFoldDB" id="A0A6L9SFB2"/>
<sequence>MSSTKWDARAYDRDFGFVAAYGVELLDWLRPQPGERIIDLGCGTGDLTARLVESGASVIGMDAEPAMIEAARERLGDAAELHVADAHDFAVDEPVDAVVSNAALHWMPAPVEVLGCVSDALREGGRFVAEMGATRNVATITDAVDQACREAGLPERRWPWYFPSPAQYAAILEDAGLEVRQLDFYDRPTKLTGPEGLQRWLQMFASEVVADLPAETLDRAAEIARPALWRDDAWWADYRRLRFRAVKVA</sequence>
<evidence type="ECO:0000313" key="2">
    <source>
        <dbReference type="EMBL" id="NEE03152.1"/>
    </source>
</evidence>
<keyword evidence="3" id="KW-1185">Reference proteome</keyword>
<name>A0A6L9SFB2_9ACTN</name>
<dbReference type="Proteomes" id="UP000475214">
    <property type="component" value="Unassembled WGS sequence"/>
</dbReference>
<accession>A0A6L9SFB2</accession>
<evidence type="ECO:0000313" key="3">
    <source>
        <dbReference type="Proteomes" id="UP000475214"/>
    </source>
</evidence>
<dbReference type="GO" id="GO:0008168">
    <property type="term" value="F:methyltransferase activity"/>
    <property type="evidence" value="ECO:0007669"/>
    <property type="project" value="UniProtKB-KW"/>
</dbReference>
<organism evidence="2 3">
    <name type="scientific">Phytoactinopolyspora halotolerans</name>
    <dbReference type="NCBI Taxonomy" id="1981512"/>
    <lineage>
        <taxon>Bacteria</taxon>
        <taxon>Bacillati</taxon>
        <taxon>Actinomycetota</taxon>
        <taxon>Actinomycetes</taxon>
        <taxon>Jiangellales</taxon>
        <taxon>Jiangellaceae</taxon>
        <taxon>Phytoactinopolyspora</taxon>
    </lineage>
</organism>
<dbReference type="InterPro" id="IPR025714">
    <property type="entry name" value="Methyltranfer_dom"/>
</dbReference>
<proteinExistence type="predicted"/>
<dbReference type="CDD" id="cd02440">
    <property type="entry name" value="AdoMet_MTases"/>
    <property type="match status" value="1"/>
</dbReference>
<comment type="caution">
    <text evidence="2">The sequence shown here is derived from an EMBL/GenBank/DDBJ whole genome shotgun (WGS) entry which is preliminary data.</text>
</comment>
<dbReference type="Pfam" id="PF13847">
    <property type="entry name" value="Methyltransf_31"/>
    <property type="match status" value="1"/>
</dbReference>
<reference evidence="2 3" key="1">
    <citation type="submission" date="2020-02" db="EMBL/GenBank/DDBJ databases">
        <authorList>
            <person name="Li X.-J."/>
            <person name="Han X.-M."/>
        </authorList>
    </citation>
    <scope>NUCLEOTIDE SEQUENCE [LARGE SCALE GENOMIC DNA]</scope>
    <source>
        <strain evidence="2 3">CCTCC AB 2017055</strain>
    </source>
</reference>
<evidence type="ECO:0000259" key="1">
    <source>
        <dbReference type="Pfam" id="PF13847"/>
    </source>
</evidence>
<keyword evidence="2" id="KW-0808">Transferase</keyword>
<dbReference type="Gene3D" id="3.40.50.150">
    <property type="entry name" value="Vaccinia Virus protein VP39"/>
    <property type="match status" value="1"/>
</dbReference>
<protein>
    <submittedName>
        <fullName evidence="2">Methyltransferase domain-containing protein</fullName>
    </submittedName>
</protein>
<dbReference type="PANTHER" id="PTHR43861:SF1">
    <property type="entry name" value="TRANS-ACONITATE 2-METHYLTRANSFERASE"/>
    <property type="match status" value="1"/>
</dbReference>
<dbReference type="SUPFAM" id="SSF53335">
    <property type="entry name" value="S-adenosyl-L-methionine-dependent methyltransferases"/>
    <property type="match status" value="1"/>
</dbReference>
<gene>
    <name evidence="2" type="ORF">G1H10_23585</name>
</gene>
<dbReference type="EMBL" id="JAAGOA010000019">
    <property type="protein sequence ID" value="NEE03152.1"/>
    <property type="molecule type" value="Genomic_DNA"/>
</dbReference>
<dbReference type="RefSeq" id="WP_163742463.1">
    <property type="nucleotide sequence ID" value="NZ_JAAGOA010000019.1"/>
</dbReference>
<dbReference type="PANTHER" id="PTHR43861">
    <property type="entry name" value="TRANS-ACONITATE 2-METHYLTRANSFERASE-RELATED"/>
    <property type="match status" value="1"/>
</dbReference>
<dbReference type="InterPro" id="IPR029063">
    <property type="entry name" value="SAM-dependent_MTases_sf"/>
</dbReference>